<dbReference type="Proteomes" id="UP000501793">
    <property type="component" value="Chromosome"/>
</dbReference>
<gene>
    <name evidence="1" type="ORF">FAVT5_2253</name>
</gene>
<protein>
    <submittedName>
        <fullName evidence="1">Acetone carboxylase subunit alpha</fullName>
    </submittedName>
</protein>
<proteinExistence type="predicted"/>
<reference evidence="1" key="1">
    <citation type="submission" date="2020-04" db="EMBL/GenBank/DDBJ databases">
        <authorList>
            <person name="Hogendoorn C."/>
        </authorList>
    </citation>
    <scope>NUCLEOTIDE SEQUENCE</scope>
    <source>
        <strain evidence="1">FAVT5</strain>
    </source>
</reference>
<accession>A0ACA8ZA97</accession>
<sequence length="750" mass="84235">MAFSVGAFTRVSLKQLVQEVAERTRNTGHYAGLVELELRDKNPFRWEEAMTKLIASAVTAREVAVHIAASPLTRSLGETCFALFTADGDAVALSTGIIVHVHTMSEDIKQMIEAGYEEFPGIREGDIYSNNDPALGNVHTTDIHTLVPIFYQGELVGWAGGVTHQVDIGGVTPGHDIVAATSRYEDGLYMTNEKIGEQGKLLPHYLLRSRQGVRTPLYYDLDEKARIAGAEMIKRAVIQFIDEYGLDFYLRLSREVIEFSRRNFLARVKERLVPGRFRATAFVDTPFSKEAWQPQAQRDTLHHLPLEVVVKADGTLRLDFEGNSGYGPWAWNTALASVLGALWVVLSQMLGYSEVVNEGYNLALETYRPPRTWLNNNEVYDLSRQTPWYLTIPIYTGLYRSLQRGFLSRGYVEEGASGYGMTADPTQGGMVLSGATGEPKGVYAPITTFEISAVGMGANATRDGIDHGYAMWNPESDMGDVEEWERLQMGLRYLSRRIKPNSAGYGRRRGGAGFETMGLFYGVAGAQAFSLNQGMVFTNAGNCGGYPAFASYTLHVRKTDIEQLWRNHQPYPQGDDPDSPEVNKLPSAEVTRLPYGTYYPRPFDQGDLIYMKYNGGPGYGDPLERPIELCERDLNDGIYTERIMESVYGIVASRDIHGGFVVDRKKSEAKRAEIRRNRRERSVDFAEFYHRERNRVLNGELTPVVRAMYAELADVGPRWWEEYRAVWQLPEEFTLIISGSSHSSRKEEVV</sequence>
<name>A0ACA8ZA97_9BACL</name>
<evidence type="ECO:0000313" key="1">
    <source>
        <dbReference type="EMBL" id="CAB3393187.1"/>
    </source>
</evidence>
<evidence type="ECO:0000313" key="2">
    <source>
        <dbReference type="Proteomes" id="UP000501793"/>
    </source>
</evidence>
<organism evidence="1 2">
    <name type="scientific">Kyrpidia spormannii</name>
    <dbReference type="NCBI Taxonomy" id="2055160"/>
    <lineage>
        <taxon>Bacteria</taxon>
        <taxon>Bacillati</taxon>
        <taxon>Bacillota</taxon>
        <taxon>Bacilli</taxon>
        <taxon>Bacillales</taxon>
        <taxon>Alicyclobacillaceae</taxon>
        <taxon>Kyrpidia</taxon>
    </lineage>
</organism>
<keyword evidence="2" id="KW-1185">Reference proteome</keyword>
<dbReference type="EMBL" id="LR792684">
    <property type="protein sequence ID" value="CAB3393187.1"/>
    <property type="molecule type" value="Genomic_DNA"/>
</dbReference>